<proteinExistence type="predicted"/>
<feature type="domain" description="Helix-hairpin-helix DNA-binding motif class 1" evidence="3">
    <location>
        <begin position="208"/>
        <end position="227"/>
    </location>
</feature>
<dbReference type="NCBIfam" id="TIGR00426">
    <property type="entry name" value="competence protein ComEA helix-hairpin-helix repeat region"/>
    <property type="match status" value="1"/>
</dbReference>
<dbReference type="GO" id="GO:0015627">
    <property type="term" value="C:type II protein secretion system complex"/>
    <property type="evidence" value="ECO:0007669"/>
    <property type="project" value="TreeGrafter"/>
</dbReference>
<dbReference type="InterPro" id="IPR003583">
    <property type="entry name" value="Hlx-hairpin-Hlx_DNA-bd_motif"/>
</dbReference>
<dbReference type="GeneID" id="84800181"/>
<comment type="caution">
    <text evidence="4">The sequence shown here is derived from an EMBL/GenBank/DDBJ whole genome shotgun (WGS) entry which is preliminary data.</text>
</comment>
<evidence type="ECO:0000313" key="5">
    <source>
        <dbReference type="Proteomes" id="UP000003244"/>
    </source>
</evidence>
<dbReference type="SUPFAM" id="SSF47781">
    <property type="entry name" value="RuvA domain 2-like"/>
    <property type="match status" value="1"/>
</dbReference>
<dbReference type="eggNOG" id="COG1555">
    <property type="taxonomic scope" value="Bacteria"/>
</dbReference>
<keyword evidence="2" id="KW-0812">Transmembrane</keyword>
<keyword evidence="5" id="KW-1185">Reference proteome</keyword>
<protein>
    <submittedName>
        <fullName evidence="4">ComEA protein</fullName>
    </submittedName>
</protein>
<dbReference type="Gene3D" id="3.10.560.10">
    <property type="entry name" value="Outer membrane lipoprotein wza domain like"/>
    <property type="match status" value="1"/>
</dbReference>
<organism evidence="4 5">
    <name type="scientific">Peptostreptococcus stomatis DSM 17678</name>
    <dbReference type="NCBI Taxonomy" id="596315"/>
    <lineage>
        <taxon>Bacteria</taxon>
        <taxon>Bacillati</taxon>
        <taxon>Bacillota</taxon>
        <taxon>Clostridia</taxon>
        <taxon>Peptostreptococcales</taxon>
        <taxon>Peptostreptococcaceae</taxon>
        <taxon>Peptostreptococcus</taxon>
    </lineage>
</organism>
<dbReference type="Pfam" id="PF12836">
    <property type="entry name" value="HHH_3"/>
    <property type="match status" value="1"/>
</dbReference>
<gene>
    <name evidence="4" type="ORF">HMPREF0634_1073</name>
</gene>
<feature type="transmembrane region" description="Helical" evidence="2">
    <location>
        <begin position="16"/>
        <end position="39"/>
    </location>
</feature>
<dbReference type="RefSeq" id="WP_007788578.1">
    <property type="nucleotide sequence ID" value="NZ_ADGQ01000024.1"/>
</dbReference>
<dbReference type="InterPro" id="IPR051675">
    <property type="entry name" value="Endo/Exo/Phosphatase_dom_1"/>
</dbReference>
<keyword evidence="2" id="KW-0472">Membrane</keyword>
<name>E0E1U8_9FIRM</name>
<dbReference type="SMART" id="SM00278">
    <property type="entry name" value="HhH1"/>
    <property type="match status" value="2"/>
</dbReference>
<feature type="domain" description="Helix-hairpin-helix DNA-binding motif class 1" evidence="3">
    <location>
        <begin position="238"/>
        <end position="257"/>
    </location>
</feature>
<accession>E0E1U8</accession>
<dbReference type="Gene3D" id="1.10.150.280">
    <property type="entry name" value="AF1531-like domain"/>
    <property type="match status" value="1"/>
</dbReference>
<dbReference type="Pfam" id="PF10531">
    <property type="entry name" value="SLBB"/>
    <property type="match status" value="1"/>
</dbReference>
<feature type="region of interest" description="Disordered" evidence="1">
    <location>
        <begin position="176"/>
        <end position="197"/>
    </location>
</feature>
<dbReference type="Proteomes" id="UP000003244">
    <property type="component" value="Unassembled WGS sequence"/>
</dbReference>
<dbReference type="InterPro" id="IPR004509">
    <property type="entry name" value="Competence_ComEA_HhH"/>
</dbReference>
<dbReference type="PANTHER" id="PTHR21180">
    <property type="entry name" value="ENDONUCLEASE/EXONUCLEASE/PHOSPHATASE FAMILY DOMAIN-CONTAINING PROTEIN 1"/>
    <property type="match status" value="1"/>
</dbReference>
<dbReference type="PANTHER" id="PTHR21180:SF32">
    <property type="entry name" value="ENDONUCLEASE_EXONUCLEASE_PHOSPHATASE FAMILY DOMAIN-CONTAINING PROTEIN 1"/>
    <property type="match status" value="1"/>
</dbReference>
<dbReference type="OrthoDB" id="9790239at2"/>
<sequence length="261" mass="27744">MDRLIAKIKDLDRKKLIITGLVAMFLIYKLVFVGGLGIFDRGNLVADETGGVNDGTNTRANDRFLANNKTGETYNEHDSNGSEASGNVVKLDGLDSKPKNKDGKIVVYISGAVASPGVISIGADKRLDDAIKMVGGLAKDADINRINLAMNLEDSQHYIIPYKGQDIQADQAVSGGQTTSAGQVGVTPSGQGQATNNGKVNINLADEKSLESIPGVGPATAKKIVDYRTKQGKFNAIEDIKNVSGIGDKKFESMKDFISVK</sequence>
<dbReference type="GO" id="GO:0015628">
    <property type="term" value="P:protein secretion by the type II secretion system"/>
    <property type="evidence" value="ECO:0007669"/>
    <property type="project" value="TreeGrafter"/>
</dbReference>
<dbReference type="GO" id="GO:0003677">
    <property type="term" value="F:DNA binding"/>
    <property type="evidence" value="ECO:0007669"/>
    <property type="project" value="InterPro"/>
</dbReference>
<dbReference type="STRING" id="596315.HMPREF0634_1073"/>
<evidence type="ECO:0000259" key="3">
    <source>
        <dbReference type="SMART" id="SM00278"/>
    </source>
</evidence>
<evidence type="ECO:0000313" key="4">
    <source>
        <dbReference type="EMBL" id="EFM65129.1"/>
    </source>
</evidence>
<dbReference type="InterPro" id="IPR010994">
    <property type="entry name" value="RuvA_2-like"/>
</dbReference>
<dbReference type="GO" id="GO:0006281">
    <property type="term" value="P:DNA repair"/>
    <property type="evidence" value="ECO:0007669"/>
    <property type="project" value="InterPro"/>
</dbReference>
<reference evidence="4 5" key="1">
    <citation type="submission" date="2010-08" db="EMBL/GenBank/DDBJ databases">
        <authorList>
            <person name="Harkins D.M."/>
            <person name="Madupu R."/>
            <person name="Durkin A.S."/>
            <person name="Torralba M."/>
            <person name="Methe B."/>
            <person name="Sutton G.G."/>
            <person name="Nelson K.E."/>
        </authorList>
    </citation>
    <scope>NUCLEOTIDE SEQUENCE [LARGE SCALE GENOMIC DNA]</scope>
    <source>
        <strain evidence="4 5">DSM 17678</strain>
    </source>
</reference>
<dbReference type="AlphaFoldDB" id="E0E1U8"/>
<dbReference type="InterPro" id="IPR019554">
    <property type="entry name" value="Soluble_ligand-bd"/>
</dbReference>
<evidence type="ECO:0000256" key="1">
    <source>
        <dbReference type="SAM" id="MobiDB-lite"/>
    </source>
</evidence>
<evidence type="ECO:0000256" key="2">
    <source>
        <dbReference type="SAM" id="Phobius"/>
    </source>
</evidence>
<keyword evidence="2" id="KW-1133">Transmembrane helix</keyword>
<dbReference type="EMBL" id="ADGQ01000024">
    <property type="protein sequence ID" value="EFM65129.1"/>
    <property type="molecule type" value="Genomic_DNA"/>
</dbReference>